<protein>
    <submittedName>
        <fullName evidence="3">AraC family transcriptional regulator</fullName>
    </submittedName>
</protein>
<evidence type="ECO:0000259" key="2">
    <source>
        <dbReference type="PROSITE" id="PS01124"/>
    </source>
</evidence>
<feature type="region of interest" description="Disordered" evidence="1">
    <location>
        <begin position="1"/>
        <end position="25"/>
    </location>
</feature>
<reference evidence="3 4" key="2">
    <citation type="submission" date="2020-03" db="EMBL/GenBank/DDBJ databases">
        <authorList>
            <person name="Ichikawa N."/>
            <person name="Kimura A."/>
            <person name="Kitahashi Y."/>
            <person name="Uohara A."/>
        </authorList>
    </citation>
    <scope>NUCLEOTIDE SEQUENCE [LARGE SCALE GENOMIC DNA]</scope>
    <source>
        <strain evidence="3 4">NBRC 107702</strain>
    </source>
</reference>
<dbReference type="KEGG" id="pfla:Pflav_042100"/>
<reference evidence="3 4" key="1">
    <citation type="submission" date="2020-03" db="EMBL/GenBank/DDBJ databases">
        <title>Whole genome shotgun sequence of Phytohabitans flavus NBRC 107702.</title>
        <authorList>
            <person name="Komaki H."/>
            <person name="Tamura T."/>
        </authorList>
    </citation>
    <scope>NUCLEOTIDE SEQUENCE [LARGE SCALE GENOMIC DNA]</scope>
    <source>
        <strain evidence="3 4">NBRC 107702</strain>
    </source>
</reference>
<dbReference type="Gene3D" id="1.10.10.60">
    <property type="entry name" value="Homeodomain-like"/>
    <property type="match status" value="1"/>
</dbReference>
<accession>A0A6F8XVF7</accession>
<dbReference type="GO" id="GO:0043565">
    <property type="term" value="F:sequence-specific DNA binding"/>
    <property type="evidence" value="ECO:0007669"/>
    <property type="project" value="InterPro"/>
</dbReference>
<sequence length="255" mass="27865">MGGRALAADLRETGGMPLENEDRPSDSPYIHRVWRSRASGVARMTSVATSNWELVFWRYQGQVHAAARGPETTISSVDVAEGAESWGVTFAHGSSMPHLPPARLVDSALESPHATATRFVLRGDEWLIPDFDSAEQFVGRLVREGVVVRDPLVDEVVAGGLPDVGTRSVQRRVAAATGLTQGGIRQIERARQAAILLGEGLAPLDVVDRLGYYDQPHLARSLQRFIGRTATELRRPEQAGQPLSLLYKIEDLPRS</sequence>
<dbReference type="InterPro" id="IPR018060">
    <property type="entry name" value="HTH_AraC"/>
</dbReference>
<dbReference type="AlphaFoldDB" id="A0A6F8XVF7"/>
<evidence type="ECO:0000256" key="1">
    <source>
        <dbReference type="SAM" id="MobiDB-lite"/>
    </source>
</evidence>
<evidence type="ECO:0000313" key="3">
    <source>
        <dbReference type="EMBL" id="BCB77800.1"/>
    </source>
</evidence>
<dbReference type="Proteomes" id="UP000502508">
    <property type="component" value="Chromosome"/>
</dbReference>
<organism evidence="3 4">
    <name type="scientific">Phytohabitans flavus</name>
    <dbReference type="NCBI Taxonomy" id="1076124"/>
    <lineage>
        <taxon>Bacteria</taxon>
        <taxon>Bacillati</taxon>
        <taxon>Actinomycetota</taxon>
        <taxon>Actinomycetes</taxon>
        <taxon>Micromonosporales</taxon>
        <taxon>Micromonosporaceae</taxon>
    </lineage>
</organism>
<name>A0A6F8XVF7_9ACTN</name>
<dbReference type="EMBL" id="AP022870">
    <property type="protein sequence ID" value="BCB77800.1"/>
    <property type="molecule type" value="Genomic_DNA"/>
</dbReference>
<proteinExistence type="predicted"/>
<dbReference type="PROSITE" id="PS01124">
    <property type="entry name" value="HTH_ARAC_FAMILY_2"/>
    <property type="match status" value="1"/>
</dbReference>
<evidence type="ECO:0000313" key="4">
    <source>
        <dbReference type="Proteomes" id="UP000502508"/>
    </source>
</evidence>
<dbReference type="GO" id="GO:0003700">
    <property type="term" value="F:DNA-binding transcription factor activity"/>
    <property type="evidence" value="ECO:0007669"/>
    <property type="project" value="InterPro"/>
</dbReference>
<feature type="domain" description="HTH araC/xylS-type" evidence="2">
    <location>
        <begin position="164"/>
        <end position="236"/>
    </location>
</feature>
<keyword evidence="4" id="KW-1185">Reference proteome</keyword>
<gene>
    <name evidence="3" type="ORF">Pflav_042100</name>
</gene>